<dbReference type="GO" id="GO:0046872">
    <property type="term" value="F:metal ion binding"/>
    <property type="evidence" value="ECO:0007669"/>
    <property type="project" value="UniProtKB-UniRule"/>
</dbReference>
<name>A0ABD5LYH1_9EURY</name>
<evidence type="ECO:0000256" key="1">
    <source>
        <dbReference type="ARBA" id="ARBA00006272"/>
    </source>
</evidence>
<keyword evidence="5" id="KW-0378">Hydrolase</keyword>
<keyword evidence="3" id="KW-0645">Protease</keyword>
<evidence type="ECO:0000256" key="2">
    <source>
        <dbReference type="ARBA" id="ARBA00022438"/>
    </source>
</evidence>
<dbReference type="Gene3D" id="3.40.630.10">
    <property type="entry name" value="Zn peptidases"/>
    <property type="match status" value="1"/>
</dbReference>
<dbReference type="GO" id="GO:0006508">
    <property type="term" value="P:proteolysis"/>
    <property type="evidence" value="ECO:0007669"/>
    <property type="project" value="UniProtKB-KW"/>
</dbReference>
<feature type="binding site" evidence="8">
    <location>
        <position position="69"/>
    </location>
    <ligand>
        <name>Zn(2+)</name>
        <dbReference type="ChEBI" id="CHEBI:29105"/>
        <label>1</label>
    </ligand>
</feature>
<evidence type="ECO:0000256" key="5">
    <source>
        <dbReference type="ARBA" id="ARBA00022801"/>
    </source>
</evidence>
<dbReference type="InterPro" id="IPR051464">
    <property type="entry name" value="Peptidase_M42_aminopept"/>
</dbReference>
<comment type="caution">
    <text evidence="9">The sequence shown here is derived from an EMBL/GenBank/DDBJ whole genome shotgun (WGS) entry which is preliminary data.</text>
</comment>
<feature type="binding site" evidence="8">
    <location>
        <position position="208"/>
    </location>
    <ligand>
        <name>Zn(2+)</name>
        <dbReference type="ChEBI" id="CHEBI:29105"/>
        <label>2</label>
    </ligand>
</feature>
<protein>
    <submittedName>
        <fullName evidence="9">M42 family peptidase</fullName>
    </submittedName>
</protein>
<comment type="similarity">
    <text evidence="1 6">Belongs to the peptidase M42 family.</text>
</comment>
<organism evidence="9 10">
    <name type="scientific">Halorubrum miltondacostae</name>
    <dbReference type="NCBI Taxonomy" id="3076378"/>
    <lineage>
        <taxon>Archaea</taxon>
        <taxon>Methanobacteriati</taxon>
        <taxon>Methanobacteriota</taxon>
        <taxon>Stenosarchaea group</taxon>
        <taxon>Halobacteria</taxon>
        <taxon>Halobacteriales</taxon>
        <taxon>Haloferacaceae</taxon>
        <taxon>Halorubrum</taxon>
    </lineage>
</organism>
<dbReference type="AlphaFoldDB" id="A0ABD5LYH1"/>
<evidence type="ECO:0000313" key="10">
    <source>
        <dbReference type="Proteomes" id="UP001567572"/>
    </source>
</evidence>
<dbReference type="EMBL" id="JBEDNY010000001">
    <property type="protein sequence ID" value="MEZ3163069.1"/>
    <property type="molecule type" value="Genomic_DNA"/>
</dbReference>
<evidence type="ECO:0000313" key="9">
    <source>
        <dbReference type="EMBL" id="MEZ3163069.1"/>
    </source>
</evidence>
<reference evidence="9 10" key="1">
    <citation type="submission" date="2024-06" db="EMBL/GenBank/DDBJ databases">
        <title>Halorubrum miltondacostae sp. nov., a potential PHA producer isolated from an inland solar saltern in Rio Maior, Portugal.</title>
        <authorList>
            <person name="Albuquerque L."/>
            <person name="Viver T."/>
            <person name="Barroso C."/>
            <person name="Claudino R."/>
            <person name="Galvan M."/>
            <person name="Simoes G."/>
            <person name="Lobo Da Cunha A."/>
            <person name="Egas C."/>
        </authorList>
    </citation>
    <scope>NUCLEOTIDE SEQUENCE [LARGE SCALE GENOMIC DNA]</scope>
    <source>
        <strain evidence="9 10">RMP-11</strain>
    </source>
</reference>
<keyword evidence="2" id="KW-0031">Aminopeptidase</keyword>
<evidence type="ECO:0000256" key="4">
    <source>
        <dbReference type="ARBA" id="ARBA00022723"/>
    </source>
</evidence>
<dbReference type="InterPro" id="IPR023367">
    <property type="entry name" value="Peptidase_M42_dom2"/>
</dbReference>
<dbReference type="GO" id="GO:0004177">
    <property type="term" value="F:aminopeptidase activity"/>
    <property type="evidence" value="ECO:0007669"/>
    <property type="project" value="UniProtKB-UniRule"/>
</dbReference>
<comment type="cofactor">
    <cofactor evidence="8">
        <name>a divalent metal cation</name>
        <dbReference type="ChEBI" id="CHEBI:60240"/>
    </cofactor>
    <text evidence="8">Binds 2 divalent metal cations per subunit.</text>
</comment>
<dbReference type="SUPFAM" id="SSF53187">
    <property type="entry name" value="Zn-dependent exopeptidases"/>
    <property type="match status" value="1"/>
</dbReference>
<feature type="binding site" evidence="8">
    <location>
        <position position="318"/>
    </location>
    <ligand>
        <name>Zn(2+)</name>
        <dbReference type="ChEBI" id="CHEBI:29105"/>
        <label>2</label>
    </ligand>
</feature>
<dbReference type="SUPFAM" id="SSF101821">
    <property type="entry name" value="Aminopeptidase/glucanase lid domain"/>
    <property type="match status" value="1"/>
</dbReference>
<dbReference type="RefSeq" id="WP_371160274.1">
    <property type="nucleotide sequence ID" value="NZ_JBEDNX010000001.1"/>
</dbReference>
<keyword evidence="4 8" id="KW-0479">Metal-binding</keyword>
<feature type="binding site" evidence="8">
    <location>
        <position position="178"/>
    </location>
    <ligand>
        <name>Zn(2+)</name>
        <dbReference type="ChEBI" id="CHEBI:29105"/>
        <label>1</label>
    </ligand>
</feature>
<dbReference type="Gene3D" id="2.40.30.40">
    <property type="entry name" value="Peptidase M42, domain 2"/>
    <property type="match status" value="1"/>
</dbReference>
<dbReference type="PANTHER" id="PTHR32481">
    <property type="entry name" value="AMINOPEPTIDASE"/>
    <property type="match status" value="1"/>
</dbReference>
<feature type="binding site" evidence="8">
    <location>
        <position position="178"/>
    </location>
    <ligand>
        <name>Zn(2+)</name>
        <dbReference type="ChEBI" id="CHEBI:29105"/>
        <label>2</label>
    </ligand>
</feature>
<dbReference type="InterPro" id="IPR008007">
    <property type="entry name" value="Peptidase_M42"/>
</dbReference>
<evidence type="ECO:0000256" key="3">
    <source>
        <dbReference type="ARBA" id="ARBA00022670"/>
    </source>
</evidence>
<sequence length="348" mass="36883">MTANATVDFDLLARLTDAPGPAGYEDRVRDVVRDELPPVDAVRTDAMGNVVATVRGSADPDYEVLVAAHMDEIGLIVSDVDDDGFLSVESLGGWNPDALRGHPVTVHTREGDYDGVIGITAAHTAADEAPDDWTLDDAHVFTGLDPEEANRRFGVGDVVTFDSDLREIGECVSGSSLDDRAGVYVMLETARRADPDVTVHYAATVQEEVGLRGATALGVDVDPDLVVALDGTLEQSYPGVDPSNAISALGDGVGIKRKDATVITTPSVVERFESVAESRDIRFQREVSWNIGTDTGGLQTTGGARPVGALSIPVRYHHSAVETANVNDIEAAVDLLTAFLDTESGTLR</sequence>
<accession>A0ABD5LYH1</accession>
<feature type="binding site" evidence="8">
    <location>
        <position position="230"/>
    </location>
    <ligand>
        <name>Zn(2+)</name>
        <dbReference type="ChEBI" id="CHEBI:29105"/>
        <label>1</label>
    </ligand>
</feature>
<feature type="active site" description="Proton acceptor" evidence="7">
    <location>
        <position position="207"/>
    </location>
</feature>
<dbReference type="PANTHER" id="PTHR32481:SF0">
    <property type="entry name" value="AMINOPEPTIDASE YPDE-RELATED"/>
    <property type="match status" value="1"/>
</dbReference>
<evidence type="ECO:0000256" key="8">
    <source>
        <dbReference type="PIRSR" id="PIRSR001123-2"/>
    </source>
</evidence>
<keyword evidence="10" id="KW-1185">Reference proteome</keyword>
<gene>
    <name evidence="9" type="ORF">ABNG04_04120</name>
</gene>
<proteinExistence type="inferred from homology"/>
<evidence type="ECO:0000256" key="6">
    <source>
        <dbReference type="PIRNR" id="PIRNR001123"/>
    </source>
</evidence>
<evidence type="ECO:0000256" key="7">
    <source>
        <dbReference type="PIRSR" id="PIRSR001123-1"/>
    </source>
</evidence>
<dbReference type="Proteomes" id="UP001567572">
    <property type="component" value="Unassembled WGS sequence"/>
</dbReference>
<dbReference type="Pfam" id="PF05343">
    <property type="entry name" value="Peptidase_M42"/>
    <property type="match status" value="1"/>
</dbReference>
<dbReference type="PIRSF" id="PIRSF001123">
    <property type="entry name" value="PepA_GA"/>
    <property type="match status" value="1"/>
</dbReference>